<gene>
    <name evidence="2" type="ORF">CRENBAI_016947</name>
</gene>
<name>A0AAV9RA15_9TELE</name>
<proteinExistence type="predicted"/>
<comment type="caution">
    <text evidence="2">The sequence shown here is derived from an EMBL/GenBank/DDBJ whole genome shotgun (WGS) entry which is preliminary data.</text>
</comment>
<sequence>MGSIQSGSSTGNQCVETDTEAAATCRVTRRYHHQLINIFEPTACPLREFPAETLSLQCRVERFSWPEGRTMGPQHHGYSSNVQFGGPAERAAPPHSYGG</sequence>
<keyword evidence="3" id="KW-1185">Reference proteome</keyword>
<dbReference type="Proteomes" id="UP001311232">
    <property type="component" value="Unassembled WGS sequence"/>
</dbReference>
<evidence type="ECO:0000313" key="3">
    <source>
        <dbReference type="Proteomes" id="UP001311232"/>
    </source>
</evidence>
<evidence type="ECO:0000256" key="1">
    <source>
        <dbReference type="SAM" id="MobiDB-lite"/>
    </source>
</evidence>
<evidence type="ECO:0000313" key="2">
    <source>
        <dbReference type="EMBL" id="KAK5606683.1"/>
    </source>
</evidence>
<dbReference type="EMBL" id="JAHHUM010002055">
    <property type="protein sequence ID" value="KAK5606683.1"/>
    <property type="molecule type" value="Genomic_DNA"/>
</dbReference>
<protein>
    <submittedName>
        <fullName evidence="2">Uncharacterized protein</fullName>
    </submittedName>
</protein>
<dbReference type="AlphaFoldDB" id="A0AAV9RA15"/>
<accession>A0AAV9RA15</accession>
<reference evidence="2 3" key="1">
    <citation type="submission" date="2021-06" db="EMBL/GenBank/DDBJ databases">
        <authorList>
            <person name="Palmer J.M."/>
        </authorList>
    </citation>
    <scope>NUCLEOTIDE SEQUENCE [LARGE SCALE GENOMIC DNA]</scope>
    <source>
        <strain evidence="2 3">MEX-2019</strain>
        <tissue evidence="2">Muscle</tissue>
    </source>
</reference>
<organism evidence="2 3">
    <name type="scientific">Crenichthys baileyi</name>
    <name type="common">White River springfish</name>
    <dbReference type="NCBI Taxonomy" id="28760"/>
    <lineage>
        <taxon>Eukaryota</taxon>
        <taxon>Metazoa</taxon>
        <taxon>Chordata</taxon>
        <taxon>Craniata</taxon>
        <taxon>Vertebrata</taxon>
        <taxon>Euteleostomi</taxon>
        <taxon>Actinopterygii</taxon>
        <taxon>Neopterygii</taxon>
        <taxon>Teleostei</taxon>
        <taxon>Neoteleostei</taxon>
        <taxon>Acanthomorphata</taxon>
        <taxon>Ovalentaria</taxon>
        <taxon>Atherinomorphae</taxon>
        <taxon>Cyprinodontiformes</taxon>
        <taxon>Goodeidae</taxon>
        <taxon>Crenichthys</taxon>
    </lineage>
</organism>
<feature type="region of interest" description="Disordered" evidence="1">
    <location>
        <begin position="70"/>
        <end position="99"/>
    </location>
</feature>